<dbReference type="EMBL" id="FOTS01000024">
    <property type="protein sequence ID" value="SFL89007.1"/>
    <property type="molecule type" value="Genomic_DNA"/>
</dbReference>
<dbReference type="Gene3D" id="3.40.1550.10">
    <property type="entry name" value="CheC-like"/>
    <property type="match status" value="1"/>
</dbReference>
<organism evidence="2 3">
    <name type="scientific">Pelosinus propionicus DSM 13327</name>
    <dbReference type="NCBI Taxonomy" id="1123291"/>
    <lineage>
        <taxon>Bacteria</taxon>
        <taxon>Bacillati</taxon>
        <taxon>Bacillota</taxon>
        <taxon>Negativicutes</taxon>
        <taxon>Selenomonadales</taxon>
        <taxon>Sporomusaceae</taxon>
        <taxon>Pelosinus</taxon>
    </lineage>
</organism>
<dbReference type="SUPFAM" id="SSF103039">
    <property type="entry name" value="CheC-like"/>
    <property type="match status" value="1"/>
</dbReference>
<keyword evidence="1" id="KW-0145">Chemotaxis</keyword>
<protein>
    <recommendedName>
        <fullName evidence="4">Chemotaxis phosphatase CheX</fullName>
    </recommendedName>
</protein>
<name>A0A1I4LEG2_9FIRM</name>
<dbReference type="SUPFAM" id="SSF160246">
    <property type="entry name" value="EspE N-terminal domain-like"/>
    <property type="match status" value="2"/>
</dbReference>
<dbReference type="InterPro" id="IPR037257">
    <property type="entry name" value="T2SS_E_N_sf"/>
</dbReference>
<proteinExistence type="predicted"/>
<dbReference type="RefSeq" id="WP_090938220.1">
    <property type="nucleotide sequence ID" value="NZ_FOTS01000024.1"/>
</dbReference>
<dbReference type="OrthoDB" id="5614404at2"/>
<gene>
    <name evidence="2" type="ORF">SAMN04490355_102413</name>
</gene>
<accession>A0A1I4LEG2</accession>
<evidence type="ECO:0008006" key="4">
    <source>
        <dbReference type="Google" id="ProtNLM"/>
    </source>
</evidence>
<dbReference type="GO" id="GO:0006935">
    <property type="term" value="P:chemotaxis"/>
    <property type="evidence" value="ECO:0007669"/>
    <property type="project" value="UniProtKB-KW"/>
</dbReference>
<dbReference type="Proteomes" id="UP000199520">
    <property type="component" value="Unassembled WGS sequence"/>
</dbReference>
<evidence type="ECO:0000313" key="2">
    <source>
        <dbReference type="EMBL" id="SFL89007.1"/>
    </source>
</evidence>
<sequence>MFSQFFAQYILNQGLLTPSQVQEALESRRAVQVKLGVLAINQGFLTAEQVEEIHSLQQRIDKRFGEIALDEGYLSEDQLITLLDTQDNDHLNFGQTLVDKGYMTLRQLENALEEYKLEGSLDQQSDAACIKEQIRTQLKIPQDDKNVELYYDYISLFLRAMVRFLDTSPLLAAITYEHDSNQWFVSQSMTGDITLHSSFTAEDSVLLEVACRYSGEKICELDELAVDSAGEFLNVTNGLFCINLSNMGLDLDLHPQRVTKGAAFRGKSNYAVAIDTDFGRINLVMAGA</sequence>
<dbReference type="InterPro" id="IPR028976">
    <property type="entry name" value="CheC-like_sf"/>
</dbReference>
<evidence type="ECO:0000256" key="1">
    <source>
        <dbReference type="ARBA" id="ARBA00022500"/>
    </source>
</evidence>
<evidence type="ECO:0000313" key="3">
    <source>
        <dbReference type="Proteomes" id="UP000199520"/>
    </source>
</evidence>
<reference evidence="3" key="1">
    <citation type="submission" date="2016-10" db="EMBL/GenBank/DDBJ databases">
        <authorList>
            <person name="Varghese N."/>
            <person name="Submissions S."/>
        </authorList>
    </citation>
    <scope>NUCLEOTIDE SEQUENCE [LARGE SCALE GENOMIC DNA]</scope>
    <source>
        <strain evidence="3">DSM 13327</strain>
    </source>
</reference>
<dbReference type="STRING" id="1123291.SAMN04490355_102413"/>
<dbReference type="AlphaFoldDB" id="A0A1I4LEG2"/>
<keyword evidence="3" id="KW-1185">Reference proteome</keyword>